<feature type="domain" description="DUF1508" evidence="1">
    <location>
        <begin position="62"/>
        <end position="107"/>
    </location>
</feature>
<dbReference type="Proteomes" id="UP000288227">
    <property type="component" value="Unassembled WGS sequence"/>
</dbReference>
<name>A0A401U7Y8_9BACT</name>
<evidence type="ECO:0000259" key="1">
    <source>
        <dbReference type="Pfam" id="PF07411"/>
    </source>
</evidence>
<dbReference type="InterPro" id="IPR036913">
    <property type="entry name" value="YegP-like_sf"/>
</dbReference>
<evidence type="ECO:0000313" key="2">
    <source>
        <dbReference type="EMBL" id="GCC50996.1"/>
    </source>
</evidence>
<dbReference type="InterPro" id="IPR051141">
    <property type="entry name" value="UPF0339_domain"/>
</dbReference>
<organism evidence="2 3">
    <name type="scientific">Chryseotalea sanaruensis</name>
    <dbReference type="NCBI Taxonomy" id="2482724"/>
    <lineage>
        <taxon>Bacteria</taxon>
        <taxon>Pseudomonadati</taxon>
        <taxon>Bacteroidota</taxon>
        <taxon>Cytophagia</taxon>
        <taxon>Cytophagales</taxon>
        <taxon>Chryseotaleaceae</taxon>
        <taxon>Chryseotalea</taxon>
    </lineage>
</organism>
<dbReference type="AlphaFoldDB" id="A0A401U7Y8"/>
<accession>A0A401U7Y8</accession>
<gene>
    <name evidence="2" type="ORF">SanaruYs_12160</name>
</gene>
<dbReference type="InterPro" id="IPR010879">
    <property type="entry name" value="DUF1508"/>
</dbReference>
<dbReference type="RefSeq" id="WP_127121641.1">
    <property type="nucleotide sequence ID" value="NZ_BHXQ01000002.1"/>
</dbReference>
<dbReference type="PANTHER" id="PTHR40606">
    <property type="match status" value="1"/>
</dbReference>
<comment type="caution">
    <text evidence="2">The sequence shown here is derived from an EMBL/GenBank/DDBJ whole genome shotgun (WGS) entry which is preliminary data.</text>
</comment>
<dbReference type="Gene3D" id="2.30.29.80">
    <property type="match status" value="1"/>
</dbReference>
<proteinExistence type="predicted"/>
<dbReference type="EMBL" id="BHXQ01000002">
    <property type="protein sequence ID" value="GCC50996.1"/>
    <property type="molecule type" value="Genomic_DNA"/>
</dbReference>
<dbReference type="SUPFAM" id="SSF160113">
    <property type="entry name" value="YegP-like"/>
    <property type="match status" value="2"/>
</dbReference>
<protein>
    <submittedName>
        <fullName evidence="2">DUF1508 domain-containing protein</fullName>
    </submittedName>
</protein>
<sequence length="107" mass="11803">MGYFEIKKRRDGQILLNLKSSNSMTILTTEGYNSAEDYAESMEAIKKNAINDACYVIKETADRKFYFDLKAANGSVIGKSGIYMTKAAAGRGVDAVKRNAPDAHLKE</sequence>
<reference evidence="2 3" key="1">
    <citation type="submission" date="2018-11" db="EMBL/GenBank/DDBJ databases">
        <title>Chryseotalea sanarue gen. nov., sp., nov., a member of the family Cytophagaceae, isolated from a brackish lake in Hamamatsu Japan.</title>
        <authorList>
            <person name="Maejima Y."/>
            <person name="Iino T."/>
            <person name="Muraguchi Y."/>
            <person name="Fukuda K."/>
            <person name="Ohkuma M."/>
            <person name="Moriuchi R."/>
            <person name="Dohra H."/>
            <person name="Kimbara K."/>
            <person name="Shintani M."/>
        </authorList>
    </citation>
    <scope>NUCLEOTIDE SEQUENCE [LARGE SCALE GENOMIC DNA]</scope>
    <source>
        <strain evidence="2 3">Ys</strain>
    </source>
</reference>
<keyword evidence="3" id="KW-1185">Reference proteome</keyword>
<evidence type="ECO:0000313" key="3">
    <source>
        <dbReference type="Proteomes" id="UP000288227"/>
    </source>
</evidence>
<feature type="domain" description="DUF1508" evidence="1">
    <location>
        <begin position="11"/>
        <end position="53"/>
    </location>
</feature>
<dbReference type="PANTHER" id="PTHR40606:SF1">
    <property type="entry name" value="UPF0339 PROTEIN YEGP"/>
    <property type="match status" value="1"/>
</dbReference>
<dbReference type="Pfam" id="PF07411">
    <property type="entry name" value="DUF1508"/>
    <property type="match status" value="2"/>
</dbReference>